<evidence type="ECO:0000256" key="3">
    <source>
        <dbReference type="ARBA" id="ARBA00022989"/>
    </source>
</evidence>
<sequence length="185" mass="20469">MCYINLSEKEFVKLDFFKDPPDAGIVVKASLLTLVILISYFLGLGINKLLQLSDDYLSGIWCAVSAIVVFDDLPKNAKSLMKDRLLGTFVGALLTTIIVYFTRNLFLSIGIALFCTCIFISVFKWTGALKIGCITVIIVGLSTHDKAFEIVWQSGLMRFLESVAGCTLSLIATIIIEQIKTRTIK</sequence>
<feature type="domain" description="Integral membrane bound transporter" evidence="6">
    <location>
        <begin position="57"/>
        <end position="171"/>
    </location>
</feature>
<keyword evidence="4 5" id="KW-0472">Membrane</keyword>
<dbReference type="EMBL" id="FOZZ01000002">
    <property type="protein sequence ID" value="SFS45076.1"/>
    <property type="molecule type" value="Genomic_DNA"/>
</dbReference>
<feature type="transmembrane region" description="Helical" evidence="5">
    <location>
        <begin position="25"/>
        <end position="44"/>
    </location>
</feature>
<evidence type="ECO:0000259" key="6">
    <source>
        <dbReference type="Pfam" id="PF13515"/>
    </source>
</evidence>
<feature type="transmembrane region" description="Helical" evidence="5">
    <location>
        <begin position="85"/>
        <end position="101"/>
    </location>
</feature>
<keyword evidence="3 5" id="KW-1133">Transmembrane helix</keyword>
<reference evidence="7 8" key="1">
    <citation type="submission" date="2016-10" db="EMBL/GenBank/DDBJ databases">
        <authorList>
            <person name="de Groot N.N."/>
        </authorList>
    </citation>
    <scope>NUCLEOTIDE SEQUENCE [LARGE SCALE GENOMIC DNA]</scope>
    <source>
        <strain evidence="7 8">DSM 22789</strain>
    </source>
</reference>
<evidence type="ECO:0000256" key="2">
    <source>
        <dbReference type="ARBA" id="ARBA00022692"/>
    </source>
</evidence>
<evidence type="ECO:0000256" key="1">
    <source>
        <dbReference type="ARBA" id="ARBA00004141"/>
    </source>
</evidence>
<keyword evidence="8" id="KW-1185">Reference proteome</keyword>
<feature type="transmembrane region" description="Helical" evidence="5">
    <location>
        <begin position="156"/>
        <end position="176"/>
    </location>
</feature>
<dbReference type="STRING" id="683125.SAMN05660206_10221"/>
<comment type="subcellular location">
    <subcellularLocation>
        <location evidence="1">Membrane</location>
        <topology evidence="1">Multi-pass membrane protein</topology>
    </subcellularLocation>
</comment>
<keyword evidence="2 5" id="KW-0812">Transmembrane</keyword>
<evidence type="ECO:0000256" key="5">
    <source>
        <dbReference type="SAM" id="Phobius"/>
    </source>
</evidence>
<dbReference type="InterPro" id="IPR049453">
    <property type="entry name" value="Memb_transporter_dom"/>
</dbReference>
<accession>A0A1I6PXZ5</accession>
<dbReference type="GO" id="GO:0016020">
    <property type="term" value="C:membrane"/>
    <property type="evidence" value="ECO:0007669"/>
    <property type="project" value="UniProtKB-SubCell"/>
</dbReference>
<dbReference type="Proteomes" id="UP000198785">
    <property type="component" value="Unassembled WGS sequence"/>
</dbReference>
<feature type="transmembrane region" description="Helical" evidence="5">
    <location>
        <begin position="128"/>
        <end position="144"/>
    </location>
</feature>
<gene>
    <name evidence="7" type="ORF">SAMN05660206_10221</name>
</gene>
<evidence type="ECO:0000256" key="4">
    <source>
        <dbReference type="ARBA" id="ARBA00023136"/>
    </source>
</evidence>
<name>A0A1I6PXZ5_9SPHI</name>
<evidence type="ECO:0000313" key="7">
    <source>
        <dbReference type="EMBL" id="SFS45076.1"/>
    </source>
</evidence>
<protein>
    <submittedName>
        <fullName evidence="7">Fusaric acid resistance protein-like</fullName>
    </submittedName>
</protein>
<dbReference type="OrthoDB" id="706481at2"/>
<proteinExistence type="predicted"/>
<dbReference type="Pfam" id="PF13515">
    <property type="entry name" value="FUSC_2"/>
    <property type="match status" value="1"/>
</dbReference>
<organism evidence="7 8">
    <name type="scientific">Sphingobacterium wenxiniae</name>
    <dbReference type="NCBI Taxonomy" id="683125"/>
    <lineage>
        <taxon>Bacteria</taxon>
        <taxon>Pseudomonadati</taxon>
        <taxon>Bacteroidota</taxon>
        <taxon>Sphingobacteriia</taxon>
        <taxon>Sphingobacteriales</taxon>
        <taxon>Sphingobacteriaceae</taxon>
        <taxon>Sphingobacterium</taxon>
    </lineage>
</organism>
<evidence type="ECO:0000313" key="8">
    <source>
        <dbReference type="Proteomes" id="UP000198785"/>
    </source>
</evidence>
<dbReference type="AlphaFoldDB" id="A0A1I6PXZ5"/>